<evidence type="ECO:0000256" key="1">
    <source>
        <dbReference type="ARBA" id="ARBA00008694"/>
    </source>
</evidence>
<protein>
    <submittedName>
        <fullName evidence="5">GNAT family acetyltransferase</fullName>
    </submittedName>
</protein>
<dbReference type="PROSITE" id="PS51186">
    <property type="entry name" value="GNAT"/>
    <property type="match status" value="1"/>
</dbReference>
<evidence type="ECO:0000256" key="3">
    <source>
        <dbReference type="ARBA" id="ARBA00023315"/>
    </source>
</evidence>
<dbReference type="FunFam" id="3.40.630.30:FF:000064">
    <property type="entry name" value="GNAT family acetyltransferase"/>
    <property type="match status" value="1"/>
</dbReference>
<evidence type="ECO:0000259" key="4">
    <source>
        <dbReference type="PROSITE" id="PS51186"/>
    </source>
</evidence>
<dbReference type="PANTHER" id="PTHR10545:SF29">
    <property type="entry name" value="GH14572P-RELATED"/>
    <property type="match status" value="1"/>
</dbReference>
<dbReference type="Proteomes" id="UP000028542">
    <property type="component" value="Unassembled WGS sequence"/>
</dbReference>
<dbReference type="SUPFAM" id="SSF55729">
    <property type="entry name" value="Acyl-CoA N-acyltransferases (Nat)"/>
    <property type="match status" value="1"/>
</dbReference>
<evidence type="ECO:0000256" key="2">
    <source>
        <dbReference type="ARBA" id="ARBA00022679"/>
    </source>
</evidence>
<keyword evidence="2 5" id="KW-0808">Transferase</keyword>
<gene>
    <name evidence="5" type="ORF">IO99_02825</name>
</gene>
<proteinExistence type="inferred from homology"/>
<dbReference type="CDD" id="cd04301">
    <property type="entry name" value="NAT_SF"/>
    <property type="match status" value="1"/>
</dbReference>
<feature type="domain" description="N-acetyltransferase" evidence="4">
    <location>
        <begin position="12"/>
        <end position="162"/>
    </location>
</feature>
<accession>A0A084JHC3</accession>
<dbReference type="InterPro" id="IPR016181">
    <property type="entry name" value="Acyl_CoA_acyltransferase"/>
</dbReference>
<comment type="similarity">
    <text evidence="1">Belongs to the acetyltransferase family.</text>
</comment>
<dbReference type="eggNOG" id="COG0454">
    <property type="taxonomic scope" value="Bacteria"/>
</dbReference>
<evidence type="ECO:0000313" key="6">
    <source>
        <dbReference type="Proteomes" id="UP000028542"/>
    </source>
</evidence>
<organism evidence="5 6">
    <name type="scientific">Clostridium sulfidigenes</name>
    <dbReference type="NCBI Taxonomy" id="318464"/>
    <lineage>
        <taxon>Bacteria</taxon>
        <taxon>Bacillati</taxon>
        <taxon>Bacillota</taxon>
        <taxon>Clostridia</taxon>
        <taxon>Eubacteriales</taxon>
        <taxon>Clostridiaceae</taxon>
        <taxon>Clostridium</taxon>
    </lineage>
</organism>
<name>A0A084JHC3_9CLOT</name>
<dbReference type="InterPro" id="IPR000182">
    <property type="entry name" value="GNAT_dom"/>
</dbReference>
<dbReference type="AlphaFoldDB" id="A0A084JHC3"/>
<keyword evidence="3" id="KW-0012">Acyltransferase</keyword>
<dbReference type="GO" id="GO:0008080">
    <property type="term" value="F:N-acetyltransferase activity"/>
    <property type="evidence" value="ECO:0007669"/>
    <property type="project" value="UniProtKB-ARBA"/>
</dbReference>
<dbReference type="InterPro" id="IPR051016">
    <property type="entry name" value="Diverse_Substrate_AcTransf"/>
</dbReference>
<dbReference type="STRING" id="318464.IO99_02825"/>
<keyword evidence="6" id="KW-1185">Reference proteome</keyword>
<comment type="caution">
    <text evidence="5">The sequence shown here is derived from an EMBL/GenBank/DDBJ whole genome shotgun (WGS) entry which is preliminary data.</text>
</comment>
<dbReference type="PANTHER" id="PTHR10545">
    <property type="entry name" value="DIAMINE N-ACETYLTRANSFERASE"/>
    <property type="match status" value="1"/>
</dbReference>
<dbReference type="Pfam" id="PF00583">
    <property type="entry name" value="Acetyltransf_1"/>
    <property type="match status" value="1"/>
</dbReference>
<dbReference type="Gene3D" id="3.40.630.30">
    <property type="match status" value="1"/>
</dbReference>
<dbReference type="EMBL" id="JPMD01000003">
    <property type="protein sequence ID" value="KEZ88357.1"/>
    <property type="molecule type" value="Genomic_DNA"/>
</dbReference>
<reference evidence="5 6" key="1">
    <citation type="submission" date="2014-07" db="EMBL/GenBank/DDBJ databases">
        <title>Draft genome of Clostridium sulfidigenes 113A isolated from sediments associated with methane hydrate from Krishna Godavari basin.</title>
        <authorList>
            <person name="Honkalas V.S."/>
            <person name="Dabir A.P."/>
            <person name="Arora P."/>
            <person name="Dhakephalkar P.K."/>
        </authorList>
    </citation>
    <scope>NUCLEOTIDE SEQUENCE [LARGE SCALE GENOMIC DNA]</scope>
    <source>
        <strain evidence="5 6">113A</strain>
    </source>
</reference>
<dbReference type="RefSeq" id="WP_198028547.1">
    <property type="nucleotide sequence ID" value="NZ_JPMD01000003.1"/>
</dbReference>
<evidence type="ECO:0000313" key="5">
    <source>
        <dbReference type="EMBL" id="KEZ88357.1"/>
    </source>
</evidence>
<sequence length="168" mass="19445">MEGTIKTKVENYTLRFAEEKDIPLILKFIKELADYEKLLNEVVATEEILMESLFVRKAAQVVIGEYEGTPVSFALFFHNFSTFTGKPGLYLEDLYVRPEMRGKGMGKALLSFLAKLAVERDCGRFEWWCIDWNEPSIKFYKQLGAIPMDEWTVYRVCDKALTNLASEF</sequence>